<protein>
    <recommendedName>
        <fullName evidence="6">Protein kinase domain-containing protein</fullName>
    </recommendedName>
</protein>
<dbReference type="InterPro" id="IPR011009">
    <property type="entry name" value="Kinase-like_dom_sf"/>
</dbReference>
<dbReference type="SMART" id="SM00220">
    <property type="entry name" value="S_TKc"/>
    <property type="match status" value="1"/>
</dbReference>
<sequence>MSDPRPLTTPSSVPAAESGAQPGYPNTSVLTPPTSPRQNRSSSNISNIALPFSAPHAQPIASPLKSRGGNLDPIQTNIYHRHSPAETRVPHCPFEIRILKDHQDRDAIFGTGAWSVVYKGTTHTKASTISGSLTPPQSPTVTTPVLVAVKKPARRDATTVLESEAQVLQYLHTIPESEKYIVPFYGVIDEATLILEALPFSLEDHIRKCAVAASHTLSTWTMSEPIIGGSAKWLHLAKQLISALAWLHTEAEVVHGDIKPGNILLAYIRGSSEHDVDRGLTFEPVFADFSSAQLLNRDETTPNTLSALTREYTAPELLSSKVLHDPSATATTASDVFSLAVTLLVAATGQMLVYPGSVFQRQAMATQGWLVLNHIRNGEQGARVPRMGIVERVVERAVLKADMGRVNAQQWWEIVEGVGKGEPMKL</sequence>
<dbReference type="VEuPathDB" id="FungiDB:Z518_04837"/>
<dbReference type="AlphaFoldDB" id="A0A0D2IUM5"/>
<evidence type="ECO:0000259" key="6">
    <source>
        <dbReference type="PROSITE" id="PS50011"/>
    </source>
</evidence>
<dbReference type="HOGENOM" id="CLU_054787_0_0_1"/>
<keyword evidence="1" id="KW-0808">Transferase</keyword>
<keyword evidence="4" id="KW-0067">ATP-binding</keyword>
<dbReference type="STRING" id="1442369.A0A0D2IUM5"/>
<dbReference type="GO" id="GO:0004674">
    <property type="term" value="F:protein serine/threonine kinase activity"/>
    <property type="evidence" value="ECO:0007669"/>
    <property type="project" value="TreeGrafter"/>
</dbReference>
<evidence type="ECO:0000256" key="2">
    <source>
        <dbReference type="ARBA" id="ARBA00022741"/>
    </source>
</evidence>
<dbReference type="SUPFAM" id="SSF56112">
    <property type="entry name" value="Protein kinase-like (PK-like)"/>
    <property type="match status" value="1"/>
</dbReference>
<name>A0A0D2IUM5_9EURO</name>
<keyword evidence="2" id="KW-0547">Nucleotide-binding</keyword>
<keyword evidence="8" id="KW-1185">Reference proteome</keyword>
<dbReference type="InterPro" id="IPR008271">
    <property type="entry name" value="Ser/Thr_kinase_AS"/>
</dbReference>
<dbReference type="OrthoDB" id="626167at2759"/>
<dbReference type="PROSITE" id="PS00108">
    <property type="entry name" value="PROTEIN_KINASE_ST"/>
    <property type="match status" value="1"/>
</dbReference>
<evidence type="ECO:0000313" key="8">
    <source>
        <dbReference type="Proteomes" id="UP000053617"/>
    </source>
</evidence>
<evidence type="ECO:0000256" key="5">
    <source>
        <dbReference type="SAM" id="MobiDB-lite"/>
    </source>
</evidence>
<dbReference type="Pfam" id="PF00069">
    <property type="entry name" value="Pkinase"/>
    <property type="match status" value="1"/>
</dbReference>
<organism evidence="7 8">
    <name type="scientific">Rhinocladiella mackenziei CBS 650.93</name>
    <dbReference type="NCBI Taxonomy" id="1442369"/>
    <lineage>
        <taxon>Eukaryota</taxon>
        <taxon>Fungi</taxon>
        <taxon>Dikarya</taxon>
        <taxon>Ascomycota</taxon>
        <taxon>Pezizomycotina</taxon>
        <taxon>Eurotiomycetes</taxon>
        <taxon>Chaetothyriomycetidae</taxon>
        <taxon>Chaetothyriales</taxon>
        <taxon>Herpotrichiellaceae</taxon>
        <taxon>Rhinocladiella</taxon>
    </lineage>
</organism>
<evidence type="ECO:0000256" key="3">
    <source>
        <dbReference type="ARBA" id="ARBA00022777"/>
    </source>
</evidence>
<feature type="domain" description="Protein kinase" evidence="6">
    <location>
        <begin position="103"/>
        <end position="426"/>
    </location>
</feature>
<dbReference type="PANTHER" id="PTHR43289">
    <property type="entry name" value="MITOGEN-ACTIVATED PROTEIN KINASE KINASE KINASE 20-RELATED"/>
    <property type="match status" value="1"/>
</dbReference>
<keyword evidence="3" id="KW-0418">Kinase</keyword>
<evidence type="ECO:0000256" key="4">
    <source>
        <dbReference type="ARBA" id="ARBA00022840"/>
    </source>
</evidence>
<dbReference type="GO" id="GO:0005524">
    <property type="term" value="F:ATP binding"/>
    <property type="evidence" value="ECO:0007669"/>
    <property type="project" value="UniProtKB-KW"/>
</dbReference>
<evidence type="ECO:0000313" key="7">
    <source>
        <dbReference type="EMBL" id="KIX06861.1"/>
    </source>
</evidence>
<evidence type="ECO:0000256" key="1">
    <source>
        <dbReference type="ARBA" id="ARBA00022679"/>
    </source>
</evidence>
<dbReference type="PROSITE" id="PS50011">
    <property type="entry name" value="PROTEIN_KINASE_DOM"/>
    <property type="match status" value="1"/>
</dbReference>
<accession>A0A0D2IUM5</accession>
<feature type="compositionally biased region" description="Polar residues" evidence="5">
    <location>
        <begin position="24"/>
        <end position="40"/>
    </location>
</feature>
<dbReference type="RefSeq" id="XP_013273997.1">
    <property type="nucleotide sequence ID" value="XM_013418543.1"/>
</dbReference>
<dbReference type="Gene3D" id="1.10.510.10">
    <property type="entry name" value="Transferase(Phosphotransferase) domain 1"/>
    <property type="match status" value="1"/>
</dbReference>
<feature type="region of interest" description="Disordered" evidence="5">
    <location>
        <begin position="1"/>
        <end position="44"/>
    </location>
</feature>
<dbReference type="InterPro" id="IPR000719">
    <property type="entry name" value="Prot_kinase_dom"/>
</dbReference>
<dbReference type="CDD" id="cd00180">
    <property type="entry name" value="PKc"/>
    <property type="match status" value="1"/>
</dbReference>
<dbReference type="PANTHER" id="PTHR43289:SF33">
    <property type="entry name" value="SERINE_THREONINE KINASE 31"/>
    <property type="match status" value="1"/>
</dbReference>
<dbReference type="EMBL" id="KN847477">
    <property type="protein sequence ID" value="KIX06861.1"/>
    <property type="molecule type" value="Genomic_DNA"/>
</dbReference>
<dbReference type="Proteomes" id="UP000053617">
    <property type="component" value="Unassembled WGS sequence"/>
</dbReference>
<gene>
    <name evidence="7" type="ORF">Z518_04837</name>
</gene>
<reference evidence="7 8" key="1">
    <citation type="submission" date="2015-01" db="EMBL/GenBank/DDBJ databases">
        <title>The Genome Sequence of Rhinocladiella mackenzie CBS 650.93.</title>
        <authorList>
            <consortium name="The Broad Institute Genomics Platform"/>
            <person name="Cuomo C."/>
            <person name="de Hoog S."/>
            <person name="Gorbushina A."/>
            <person name="Stielow B."/>
            <person name="Teixiera M."/>
            <person name="Abouelleil A."/>
            <person name="Chapman S.B."/>
            <person name="Priest M."/>
            <person name="Young S.K."/>
            <person name="Wortman J."/>
            <person name="Nusbaum C."/>
            <person name="Birren B."/>
        </authorList>
    </citation>
    <scope>NUCLEOTIDE SEQUENCE [LARGE SCALE GENOMIC DNA]</scope>
    <source>
        <strain evidence="7 8">CBS 650.93</strain>
    </source>
</reference>
<dbReference type="GeneID" id="25292908"/>
<proteinExistence type="predicted"/>